<dbReference type="GO" id="GO:0051082">
    <property type="term" value="F:unfolded protein binding"/>
    <property type="evidence" value="ECO:0007669"/>
    <property type="project" value="TreeGrafter"/>
</dbReference>
<reference evidence="7 8" key="1">
    <citation type="submission" date="2016-04" db="EMBL/GenBank/DDBJ databases">
        <title>Genome sequence of Methanobrevibacter cuticularis DSM 11139.</title>
        <authorList>
            <person name="Poehlein A."/>
            <person name="Seedorf H."/>
            <person name="Daniel R."/>
        </authorList>
    </citation>
    <scope>NUCLEOTIDE SEQUENCE [LARGE SCALE GENOMIC DNA]</scope>
    <source>
        <strain evidence="7 8">DSM 11139</strain>
    </source>
</reference>
<organism evidence="7 8">
    <name type="scientific">Methanobrevibacter cuticularis</name>
    <dbReference type="NCBI Taxonomy" id="47311"/>
    <lineage>
        <taxon>Archaea</taxon>
        <taxon>Methanobacteriati</taxon>
        <taxon>Methanobacteriota</taxon>
        <taxon>Methanomada group</taxon>
        <taxon>Methanobacteria</taxon>
        <taxon>Methanobacteriales</taxon>
        <taxon>Methanobacteriaceae</taxon>
        <taxon>Methanobrevibacter</taxon>
    </lineage>
</organism>
<evidence type="ECO:0000313" key="8">
    <source>
        <dbReference type="Proteomes" id="UP000077275"/>
    </source>
</evidence>
<dbReference type="InterPro" id="IPR000740">
    <property type="entry name" value="GrpE"/>
</dbReference>
<dbReference type="PANTHER" id="PTHR21237">
    <property type="entry name" value="GRPE PROTEIN"/>
    <property type="match status" value="1"/>
</dbReference>
<keyword evidence="2 3" id="KW-0143">Chaperone</keyword>
<evidence type="ECO:0000256" key="4">
    <source>
        <dbReference type="RuleBase" id="RU000639"/>
    </source>
</evidence>
<dbReference type="EMBL" id="LWMW01000087">
    <property type="protein sequence ID" value="KZX16705.1"/>
    <property type="molecule type" value="Genomic_DNA"/>
</dbReference>
<dbReference type="HAMAP" id="MF_01151">
    <property type="entry name" value="GrpE"/>
    <property type="match status" value="1"/>
</dbReference>
<dbReference type="Gene3D" id="3.90.20.20">
    <property type="match status" value="1"/>
</dbReference>
<dbReference type="Proteomes" id="UP000077275">
    <property type="component" value="Unassembled WGS sequence"/>
</dbReference>
<dbReference type="GO" id="GO:0005737">
    <property type="term" value="C:cytoplasm"/>
    <property type="evidence" value="ECO:0007669"/>
    <property type="project" value="UniProtKB-SubCell"/>
</dbReference>
<dbReference type="InterPro" id="IPR009012">
    <property type="entry name" value="GrpE_head"/>
</dbReference>
<accession>A0A166EIX5</accession>
<dbReference type="RefSeq" id="WP_084270690.1">
    <property type="nucleotide sequence ID" value="NZ_LWMW01000087.1"/>
</dbReference>
<dbReference type="Gene3D" id="2.30.22.10">
    <property type="entry name" value="Head domain of nucleotide exchange factor GrpE"/>
    <property type="match status" value="1"/>
</dbReference>
<sequence length="205" mass="23897">MANDDKIKNKKEPDGKKSDSKIHDKNTKESKVELKESQEESANIKKSLEKKDEELANMKKNLEKKDEELAEYVSHLQRLQADFENFKKQNEKQKQDIIRFANENLIINILDIYEDLERALENSKDEKSLIDGVELIYSKMKSTLEKEGLCEIPTKGEKFDPFKHEALMAEASEDHENGEIIDELMKGYTLKDKVIKYSKVRVCKK</sequence>
<dbReference type="Pfam" id="PF01025">
    <property type="entry name" value="GrpE"/>
    <property type="match status" value="1"/>
</dbReference>
<keyword evidence="8" id="KW-1185">Reference proteome</keyword>
<dbReference type="GO" id="GO:0000774">
    <property type="term" value="F:adenyl-nucleotide exchange factor activity"/>
    <property type="evidence" value="ECO:0007669"/>
    <property type="project" value="InterPro"/>
</dbReference>
<dbReference type="PROSITE" id="PS01071">
    <property type="entry name" value="GRPE"/>
    <property type="match status" value="1"/>
</dbReference>
<feature type="region of interest" description="Disordered" evidence="6">
    <location>
        <begin position="1"/>
        <end position="48"/>
    </location>
</feature>
<evidence type="ECO:0000256" key="5">
    <source>
        <dbReference type="RuleBase" id="RU004478"/>
    </source>
</evidence>
<dbReference type="GO" id="GO:0042803">
    <property type="term" value="F:protein homodimerization activity"/>
    <property type="evidence" value="ECO:0007669"/>
    <property type="project" value="InterPro"/>
</dbReference>
<dbReference type="STRING" id="47311.MBCUT_05630"/>
<comment type="caution">
    <text evidence="7">The sequence shown here is derived from an EMBL/GenBank/DDBJ whole genome shotgun (WGS) entry which is preliminary data.</text>
</comment>
<name>A0A166EIX5_9EURY</name>
<evidence type="ECO:0000256" key="6">
    <source>
        <dbReference type="SAM" id="MobiDB-lite"/>
    </source>
</evidence>
<dbReference type="SUPFAM" id="SSF51064">
    <property type="entry name" value="Head domain of nucleotide exchange factor GrpE"/>
    <property type="match status" value="1"/>
</dbReference>
<comment type="subcellular location">
    <subcellularLocation>
        <location evidence="3">Cytoplasm</location>
    </subcellularLocation>
</comment>
<dbReference type="PANTHER" id="PTHR21237:SF23">
    <property type="entry name" value="GRPE PROTEIN HOMOLOG, MITOCHONDRIAL"/>
    <property type="match status" value="1"/>
</dbReference>
<dbReference type="InterPro" id="IPR013805">
    <property type="entry name" value="GrpE_CC"/>
</dbReference>
<evidence type="ECO:0000256" key="3">
    <source>
        <dbReference type="HAMAP-Rule" id="MF_01151"/>
    </source>
</evidence>
<dbReference type="SUPFAM" id="SSF58014">
    <property type="entry name" value="Coiled-coil domain of nucleotide exchange factor GrpE"/>
    <property type="match status" value="1"/>
</dbReference>
<dbReference type="PRINTS" id="PR00773">
    <property type="entry name" value="GRPEPROTEIN"/>
</dbReference>
<comment type="function">
    <text evidence="3 4">Participates actively in the response to hyperosmotic and heat shock by preventing the aggregation of stress-denatured proteins, in association with DnaK and GrpE. It is the nucleotide exchange factor for DnaK and may function as a thermosensor. Unfolded proteins bind initially to DnaJ; upon interaction with the DnaJ-bound protein, DnaK hydrolyzes its bound ATP, resulting in the formation of a stable complex. GrpE releases ADP from DnaK; ATP binding to DnaK triggers the release of the substrate protein, thus completing the reaction cycle. Several rounds of ATP-dependent interactions between DnaJ, DnaK and GrpE are required for fully efficient folding.</text>
</comment>
<evidence type="ECO:0000256" key="1">
    <source>
        <dbReference type="ARBA" id="ARBA00009054"/>
    </source>
</evidence>
<dbReference type="GO" id="GO:0051087">
    <property type="term" value="F:protein-folding chaperone binding"/>
    <property type="evidence" value="ECO:0007669"/>
    <property type="project" value="InterPro"/>
</dbReference>
<evidence type="ECO:0000256" key="2">
    <source>
        <dbReference type="ARBA" id="ARBA00023186"/>
    </source>
</evidence>
<evidence type="ECO:0000313" key="7">
    <source>
        <dbReference type="EMBL" id="KZX16705.1"/>
    </source>
</evidence>
<comment type="subunit">
    <text evidence="3">Homodimer.</text>
</comment>
<keyword evidence="3" id="KW-0963">Cytoplasm</keyword>
<dbReference type="OrthoDB" id="372230at2157"/>
<dbReference type="AlphaFoldDB" id="A0A166EIX5"/>
<dbReference type="GO" id="GO:0006457">
    <property type="term" value="P:protein folding"/>
    <property type="evidence" value="ECO:0007669"/>
    <property type="project" value="InterPro"/>
</dbReference>
<protein>
    <recommendedName>
        <fullName evidence="3 4">Protein GrpE</fullName>
    </recommendedName>
    <alternativeName>
        <fullName evidence="3">HSP-70 cofactor</fullName>
    </alternativeName>
</protein>
<dbReference type="PATRIC" id="fig|47311.3.peg.643"/>
<keyword evidence="3 4" id="KW-0346">Stress response</keyword>
<comment type="similarity">
    <text evidence="1 3 5">Belongs to the GrpE family.</text>
</comment>
<proteinExistence type="inferred from homology"/>
<gene>
    <name evidence="3 7" type="primary">grpE</name>
    <name evidence="7" type="ORF">MBCUT_05630</name>
</gene>
<dbReference type="CDD" id="cd00446">
    <property type="entry name" value="GrpE"/>
    <property type="match status" value="1"/>
</dbReference>